<dbReference type="Proteomes" id="UP001175226">
    <property type="component" value="Unassembled WGS sequence"/>
</dbReference>
<evidence type="ECO:0000313" key="1">
    <source>
        <dbReference type="EMBL" id="KAK0435648.1"/>
    </source>
</evidence>
<gene>
    <name evidence="1" type="ORF">EV421DRAFT_1908521</name>
</gene>
<proteinExistence type="predicted"/>
<protein>
    <recommendedName>
        <fullName evidence="3">HNH nuclease domain-containing protein</fullName>
    </recommendedName>
</protein>
<accession>A0AA39MJ18</accession>
<comment type="caution">
    <text evidence="1">The sequence shown here is derived from an EMBL/GenBank/DDBJ whole genome shotgun (WGS) entry which is preliminary data.</text>
</comment>
<evidence type="ECO:0008006" key="3">
    <source>
        <dbReference type="Google" id="ProtNLM"/>
    </source>
</evidence>
<organism evidence="1 2">
    <name type="scientific">Armillaria borealis</name>
    <dbReference type="NCBI Taxonomy" id="47425"/>
    <lineage>
        <taxon>Eukaryota</taxon>
        <taxon>Fungi</taxon>
        <taxon>Dikarya</taxon>
        <taxon>Basidiomycota</taxon>
        <taxon>Agaricomycotina</taxon>
        <taxon>Agaricomycetes</taxon>
        <taxon>Agaricomycetidae</taxon>
        <taxon>Agaricales</taxon>
        <taxon>Marasmiineae</taxon>
        <taxon>Physalacriaceae</taxon>
        <taxon>Armillaria</taxon>
    </lineage>
</organism>
<evidence type="ECO:0000313" key="2">
    <source>
        <dbReference type="Proteomes" id="UP001175226"/>
    </source>
</evidence>
<reference evidence="1" key="1">
    <citation type="submission" date="2023-06" db="EMBL/GenBank/DDBJ databases">
        <authorList>
            <consortium name="Lawrence Berkeley National Laboratory"/>
            <person name="Ahrendt S."/>
            <person name="Sahu N."/>
            <person name="Indic B."/>
            <person name="Wong-Bajracharya J."/>
            <person name="Merenyi Z."/>
            <person name="Ke H.-M."/>
            <person name="Monk M."/>
            <person name="Kocsube S."/>
            <person name="Drula E."/>
            <person name="Lipzen A."/>
            <person name="Balint B."/>
            <person name="Henrissat B."/>
            <person name="Andreopoulos B."/>
            <person name="Martin F.M."/>
            <person name="Harder C.B."/>
            <person name="Rigling D."/>
            <person name="Ford K.L."/>
            <person name="Foster G.D."/>
            <person name="Pangilinan J."/>
            <person name="Papanicolaou A."/>
            <person name="Barry K."/>
            <person name="LaButti K."/>
            <person name="Viragh M."/>
            <person name="Koriabine M."/>
            <person name="Yan M."/>
            <person name="Riley R."/>
            <person name="Champramary S."/>
            <person name="Plett K.L."/>
            <person name="Tsai I.J."/>
            <person name="Slot J."/>
            <person name="Sipos G."/>
            <person name="Plett J."/>
            <person name="Nagy L.G."/>
            <person name="Grigoriev I.V."/>
        </authorList>
    </citation>
    <scope>NUCLEOTIDE SEQUENCE</scope>
    <source>
        <strain evidence="1">FPL87.14</strain>
    </source>
</reference>
<sequence>MSVGRGDFRTTVVGDIRAIEQAGRRFLIASQTTINSLRLAITTNPDALSDAYNVRLKFEKSIPPDGAALVYTRTLGWLDHPLPLPHSARQGHTFMRTGPCEAAPTRADFYLLFQPSLSRNEPKRDLSQAPKTYEEAKDLVKGDVYAMLVPLSPQALVRDGIQCVVSGIHDQTTPSEVSAPSVRISRQSPLNEDLSNEELVLAVLKSFGYVIEQLNGTNIHSLSNIITMQSYVHEWFTRLEFRFTITLTPPYPTQSHLHPGPLRNAIHFSLPPEKHPPPQTTRTFPFHPRPARCLCKGRPVFWGG</sequence>
<name>A0AA39MJ18_9AGAR</name>
<dbReference type="AlphaFoldDB" id="A0AA39MJ18"/>
<keyword evidence="2" id="KW-1185">Reference proteome</keyword>
<dbReference type="EMBL" id="JAUEPT010000061">
    <property type="protein sequence ID" value="KAK0435648.1"/>
    <property type="molecule type" value="Genomic_DNA"/>
</dbReference>